<evidence type="ECO:0000256" key="2">
    <source>
        <dbReference type="ARBA" id="ARBA00023163"/>
    </source>
</evidence>
<dbReference type="InterPro" id="IPR002818">
    <property type="entry name" value="DJ-1/PfpI"/>
</dbReference>
<name>A0A0T7FIN5_NEOGA</name>
<dbReference type="AlphaFoldDB" id="A0A0T7FIN5"/>
<dbReference type="InterPro" id="IPR052158">
    <property type="entry name" value="INH-QAR"/>
</dbReference>
<dbReference type="PANTHER" id="PTHR43130:SF11">
    <property type="entry name" value="TRANSCRIPTIONAL REGULATORY PROTEIN"/>
    <property type="match status" value="1"/>
</dbReference>
<dbReference type="PANTHER" id="PTHR43130">
    <property type="entry name" value="ARAC-FAMILY TRANSCRIPTIONAL REGULATOR"/>
    <property type="match status" value="1"/>
</dbReference>
<feature type="domain" description="HTH araC/xylS-type" evidence="3">
    <location>
        <begin position="221"/>
        <end position="319"/>
    </location>
</feature>
<dbReference type="Pfam" id="PF01965">
    <property type="entry name" value="DJ-1_PfpI"/>
    <property type="match status" value="1"/>
</dbReference>
<dbReference type="SUPFAM" id="SSF46689">
    <property type="entry name" value="Homeodomain-like"/>
    <property type="match status" value="1"/>
</dbReference>
<keyword evidence="1" id="KW-0805">Transcription regulation</keyword>
<dbReference type="InterPro" id="IPR009057">
    <property type="entry name" value="Homeodomain-like_sf"/>
</dbReference>
<keyword evidence="2" id="KW-0804">Transcription</keyword>
<evidence type="ECO:0000259" key="3">
    <source>
        <dbReference type="PROSITE" id="PS01124"/>
    </source>
</evidence>
<dbReference type="SUPFAM" id="SSF52317">
    <property type="entry name" value="Class I glutamine amidotransferase-like"/>
    <property type="match status" value="1"/>
</dbReference>
<protein>
    <submittedName>
        <fullName evidence="4">Transcriptional regulator containing an amidase domain and an AraC-type DNA-binding HTH domain</fullName>
    </submittedName>
</protein>
<dbReference type="SMART" id="SM00342">
    <property type="entry name" value="HTH_ARAC"/>
    <property type="match status" value="1"/>
</dbReference>
<dbReference type="OrthoDB" id="186587at2"/>
<evidence type="ECO:0000313" key="5">
    <source>
        <dbReference type="Proteomes" id="UP000046176"/>
    </source>
</evidence>
<gene>
    <name evidence="4" type="ORF">NGAL_HAMBI1145_25290</name>
</gene>
<keyword evidence="4" id="KW-0238">DNA-binding</keyword>
<dbReference type="PROSITE" id="PS01124">
    <property type="entry name" value="HTH_ARAC_FAMILY_2"/>
    <property type="match status" value="1"/>
</dbReference>
<evidence type="ECO:0000313" key="4">
    <source>
        <dbReference type="EMBL" id="CDZ34824.1"/>
    </source>
</evidence>
<organism evidence="4 5">
    <name type="scientific">Neorhizobium galegae bv. officinalis</name>
    <dbReference type="NCBI Taxonomy" id="323656"/>
    <lineage>
        <taxon>Bacteria</taxon>
        <taxon>Pseudomonadati</taxon>
        <taxon>Pseudomonadota</taxon>
        <taxon>Alphaproteobacteria</taxon>
        <taxon>Hyphomicrobiales</taxon>
        <taxon>Rhizobiaceae</taxon>
        <taxon>Rhizobium/Agrobacterium group</taxon>
        <taxon>Neorhizobium</taxon>
    </lineage>
</organism>
<dbReference type="InterPro" id="IPR018060">
    <property type="entry name" value="HTH_AraC"/>
</dbReference>
<sequence length="322" mass="34785">MKLQILALDPVFDTGLATMLDVFTMANELAAMLSLDVPAFDVSVIGVRRQVKTAHGLAVPISGSFDPKAGGWLVVPAIACKMPDVLVPALGRPDIRDAGSVLREAKAAGMNIAAACIGTFVLAESGLLNGEKSTTSWWLAPLFRQRYPSVQLEDGHMLVRSGSLVTAGAALGHMDMALWLVRQVSPELAGLVARYLIVDNRPSQSAYVITDHLSHSDPLVQRFERWARERLGEGFSLDDAADAVGASKRTLARRMQQVLGKTPLSYFQDLRVERAVHLLKTSDKSPNEIASLVGYADGVTLRALLRQRTGHGVREVRGGRLG</sequence>
<dbReference type="RefSeq" id="WP_046666693.1">
    <property type="nucleotide sequence ID" value="NZ_CCRH01000006.1"/>
</dbReference>
<dbReference type="GO" id="GO:0043565">
    <property type="term" value="F:sequence-specific DNA binding"/>
    <property type="evidence" value="ECO:0007669"/>
    <property type="project" value="InterPro"/>
</dbReference>
<dbReference type="Gene3D" id="3.40.50.880">
    <property type="match status" value="1"/>
</dbReference>
<dbReference type="GO" id="GO:0003700">
    <property type="term" value="F:DNA-binding transcription factor activity"/>
    <property type="evidence" value="ECO:0007669"/>
    <property type="project" value="InterPro"/>
</dbReference>
<dbReference type="InterPro" id="IPR029062">
    <property type="entry name" value="Class_I_gatase-like"/>
</dbReference>
<reference evidence="4 5" key="1">
    <citation type="submission" date="2014-08" db="EMBL/GenBank/DDBJ databases">
        <authorList>
            <person name="Chen Y.-H."/>
        </authorList>
    </citation>
    <scope>NUCLEOTIDE SEQUENCE [LARGE SCALE GENOMIC DNA]</scope>
</reference>
<dbReference type="Proteomes" id="UP000046176">
    <property type="component" value="Unassembled WGS sequence"/>
</dbReference>
<dbReference type="EMBL" id="CCRH01000006">
    <property type="protein sequence ID" value="CDZ34824.1"/>
    <property type="molecule type" value="Genomic_DNA"/>
</dbReference>
<dbReference type="Gene3D" id="1.10.10.60">
    <property type="entry name" value="Homeodomain-like"/>
    <property type="match status" value="1"/>
</dbReference>
<accession>A0A0T7FIN5</accession>
<evidence type="ECO:0000256" key="1">
    <source>
        <dbReference type="ARBA" id="ARBA00023015"/>
    </source>
</evidence>
<proteinExistence type="predicted"/>
<dbReference type="Pfam" id="PF12833">
    <property type="entry name" value="HTH_18"/>
    <property type="match status" value="1"/>
</dbReference>